<dbReference type="EMBL" id="CP021922">
    <property type="protein sequence ID" value="ASC05766.1"/>
    <property type="molecule type" value="Genomic_DNA"/>
</dbReference>
<dbReference type="SUPFAM" id="SSF102114">
    <property type="entry name" value="Radical SAM enzymes"/>
    <property type="match status" value="1"/>
</dbReference>
<proteinExistence type="predicted"/>
<evidence type="ECO:0000313" key="1">
    <source>
        <dbReference type="EMBL" id="ASC05766.1"/>
    </source>
</evidence>
<dbReference type="InterPro" id="IPR058240">
    <property type="entry name" value="rSAM_sf"/>
</dbReference>
<dbReference type="Proteomes" id="UP000196816">
    <property type="component" value="Chromosome"/>
</dbReference>
<dbReference type="EC" id="1.3.98.3" evidence="1"/>
<keyword evidence="1" id="KW-0560">Oxidoreductase</keyword>
<name>A0AAC9X117_ACEPA</name>
<evidence type="ECO:0000313" key="2">
    <source>
        <dbReference type="Proteomes" id="UP000196816"/>
    </source>
</evidence>
<reference evidence="1 2" key="1">
    <citation type="submission" date="2017-06" db="EMBL/GenBank/DDBJ databases">
        <title>Genome sequence of Acetobacter pasteurianus subsp. pasteurianus strain SRCM101468.</title>
        <authorList>
            <person name="Cho S.H."/>
        </authorList>
    </citation>
    <scope>NUCLEOTIDE SEQUENCE [LARGE SCALE GENOMIC DNA]</scope>
    <source>
        <strain evidence="1 2">SRCM101468</strain>
    </source>
</reference>
<protein>
    <submittedName>
        <fullName evidence="1">Coproporphyrinogen dehydrogenase</fullName>
        <ecNumber evidence="1">1.3.98.3</ecNumber>
    </submittedName>
</protein>
<sequence length="103" mass="11348">MGAASVSDLISRYGGNLPRYTSYPTAASFTEAVGSQQVAGWLKALPENEPVSLYFHVPFCDELCRFCGCNTSVMRHEDGRLAYGDLLREEMRRIVALVGNNAQ</sequence>
<dbReference type="AlphaFoldDB" id="A0AAC9X117"/>
<dbReference type="GO" id="GO:0051989">
    <property type="term" value="F:coproporphyrinogen dehydrogenase activity"/>
    <property type="evidence" value="ECO:0007669"/>
    <property type="project" value="UniProtKB-EC"/>
</dbReference>
<gene>
    <name evidence="1" type="primary">hemN</name>
    <name evidence="1" type="ORF">S101468_01513</name>
</gene>
<organism evidence="1 2">
    <name type="scientific">Acetobacter pasteurianus subsp. pasteurianus</name>
    <dbReference type="NCBI Taxonomy" id="481145"/>
    <lineage>
        <taxon>Bacteria</taxon>
        <taxon>Pseudomonadati</taxon>
        <taxon>Pseudomonadota</taxon>
        <taxon>Alphaproteobacteria</taxon>
        <taxon>Acetobacterales</taxon>
        <taxon>Acetobacteraceae</taxon>
        <taxon>Acetobacter</taxon>
    </lineage>
</organism>
<accession>A0AAC9X117</accession>